<dbReference type="Gene3D" id="2.40.50.100">
    <property type="match status" value="1"/>
</dbReference>
<dbReference type="EMBL" id="JALQCY010000005">
    <property type="protein sequence ID" value="MCK9795316.1"/>
    <property type="molecule type" value="Genomic_DNA"/>
</dbReference>
<name>A0ABT0J738_9MICO</name>
<dbReference type="Proteomes" id="UP001651050">
    <property type="component" value="Unassembled WGS sequence"/>
</dbReference>
<dbReference type="SUPFAM" id="SSF51230">
    <property type="entry name" value="Single hybrid motif"/>
    <property type="match status" value="1"/>
</dbReference>
<sequence>MTWTARLRLLVGLLAVVLLCTALTLVMNRRTGQATSSTATISAETLAVGTDYAGTVTEALVEVGDEVRAGDPLLVLRSLTLQHDLAVGLVSEDASAYEVTDDGTMTVVAPADGVVTDVAVGQGGFARAGEVLASVERHGSMFVDARLVLDPADFARVRDGAPVTVVLPNQAELDGTVASVAVQNTSNQAEATVRVRSDGLVRGGEHGLVMSGTPVTAVIELHDDGPLAGVDASFDAFLRKVGL</sequence>
<dbReference type="CDD" id="cd06850">
    <property type="entry name" value="biotinyl_domain"/>
    <property type="match status" value="1"/>
</dbReference>
<evidence type="ECO:0000256" key="2">
    <source>
        <dbReference type="ARBA" id="ARBA00023054"/>
    </source>
</evidence>
<gene>
    <name evidence="3" type="ORF">M1843_16320</name>
</gene>
<evidence type="ECO:0000313" key="3">
    <source>
        <dbReference type="EMBL" id="MCK9795316.1"/>
    </source>
</evidence>
<protein>
    <submittedName>
        <fullName evidence="3">HlyD family secretion protein</fullName>
    </submittedName>
</protein>
<reference evidence="3 4" key="1">
    <citation type="submission" date="2022-02" db="EMBL/GenBank/DDBJ databases">
        <title>The car tank lid bacteriome: a reservoir of bacteria with potential in bioremediation of fuel.</title>
        <authorList>
            <person name="Vidal-Verdu A."/>
            <person name="Gomez-Martinez D."/>
            <person name="Latorre-Perez A."/>
            <person name="Pereto J."/>
            <person name="Porcar M."/>
        </authorList>
    </citation>
    <scope>NUCLEOTIDE SEQUENCE [LARGE SCALE GENOMIC DNA]</scope>
    <source>
        <strain evidence="3 4">4D.3</strain>
    </source>
</reference>
<evidence type="ECO:0000256" key="1">
    <source>
        <dbReference type="ARBA" id="ARBA00004196"/>
    </source>
</evidence>
<evidence type="ECO:0000313" key="4">
    <source>
        <dbReference type="Proteomes" id="UP001651050"/>
    </source>
</evidence>
<dbReference type="PANTHER" id="PTHR32347">
    <property type="entry name" value="EFFLUX SYSTEM COMPONENT YKNX-RELATED"/>
    <property type="match status" value="1"/>
</dbReference>
<comment type="subcellular location">
    <subcellularLocation>
        <location evidence="1">Cell envelope</location>
    </subcellularLocation>
</comment>
<keyword evidence="4" id="KW-1185">Reference proteome</keyword>
<proteinExistence type="predicted"/>
<organism evidence="3 4">
    <name type="scientific">Isoptericola peretonis</name>
    <dbReference type="NCBI Taxonomy" id="2918523"/>
    <lineage>
        <taxon>Bacteria</taxon>
        <taxon>Bacillati</taxon>
        <taxon>Actinomycetota</taxon>
        <taxon>Actinomycetes</taxon>
        <taxon>Micrococcales</taxon>
        <taxon>Promicromonosporaceae</taxon>
        <taxon>Isoptericola</taxon>
    </lineage>
</organism>
<accession>A0ABT0J738</accession>
<dbReference type="InterPro" id="IPR011053">
    <property type="entry name" value="Single_hybrid_motif"/>
</dbReference>
<dbReference type="InterPro" id="IPR050465">
    <property type="entry name" value="UPF0194_transport"/>
</dbReference>
<keyword evidence="2" id="KW-0175">Coiled coil</keyword>
<dbReference type="RefSeq" id="WP_416345166.1">
    <property type="nucleotide sequence ID" value="NZ_JALQCY010000005.1"/>
</dbReference>
<comment type="caution">
    <text evidence="3">The sequence shown here is derived from an EMBL/GenBank/DDBJ whole genome shotgun (WGS) entry which is preliminary data.</text>
</comment>